<comment type="caution">
    <text evidence="1">The sequence shown here is derived from an EMBL/GenBank/DDBJ whole genome shotgun (WGS) entry which is preliminary data.</text>
</comment>
<dbReference type="Pfam" id="PF14076">
    <property type="entry name" value="DUF4258"/>
    <property type="match status" value="1"/>
</dbReference>
<reference evidence="1" key="1">
    <citation type="submission" date="2013-08" db="EMBL/GenBank/DDBJ databases">
        <authorList>
            <person name="Mendez C."/>
            <person name="Richter M."/>
            <person name="Ferrer M."/>
            <person name="Sanchez J."/>
        </authorList>
    </citation>
    <scope>NUCLEOTIDE SEQUENCE</scope>
</reference>
<dbReference type="InterPro" id="IPR025354">
    <property type="entry name" value="DUF4258"/>
</dbReference>
<evidence type="ECO:0000313" key="1">
    <source>
        <dbReference type="EMBL" id="EQD32521.1"/>
    </source>
</evidence>
<sequence length="83" mass="9851">MILMRFEYTHHVEEKIAERRLNKTVIEEVLLNPDKTTNAKFGRKITQRTIGNKVLRIIYEEKQDAYIIITAYYTEVTRYGGKS</sequence>
<dbReference type="AlphaFoldDB" id="T0YBB5"/>
<proteinExistence type="predicted"/>
<evidence type="ECO:0008006" key="2">
    <source>
        <dbReference type="Google" id="ProtNLM"/>
    </source>
</evidence>
<organism evidence="1">
    <name type="scientific">mine drainage metagenome</name>
    <dbReference type="NCBI Taxonomy" id="410659"/>
    <lineage>
        <taxon>unclassified sequences</taxon>
        <taxon>metagenomes</taxon>
        <taxon>ecological metagenomes</taxon>
    </lineage>
</organism>
<name>T0YBB5_9ZZZZ</name>
<gene>
    <name evidence="1" type="ORF">B2A_13518</name>
</gene>
<dbReference type="EMBL" id="AUZZ01009795">
    <property type="protein sequence ID" value="EQD32521.1"/>
    <property type="molecule type" value="Genomic_DNA"/>
</dbReference>
<accession>T0YBB5</accession>
<protein>
    <recommendedName>
        <fullName evidence="2">DUF4258 domain-containing protein</fullName>
    </recommendedName>
</protein>
<reference evidence="1" key="2">
    <citation type="journal article" date="2014" name="ISME J.">
        <title>Microbial stratification in low pH oxic and suboxic macroscopic growths along an acid mine drainage.</title>
        <authorList>
            <person name="Mendez-Garcia C."/>
            <person name="Mesa V."/>
            <person name="Sprenger R.R."/>
            <person name="Richter M."/>
            <person name="Diez M.S."/>
            <person name="Solano J."/>
            <person name="Bargiela R."/>
            <person name="Golyshina O.V."/>
            <person name="Manteca A."/>
            <person name="Ramos J.L."/>
            <person name="Gallego J.R."/>
            <person name="Llorente I."/>
            <person name="Martins Dos Santos V.A."/>
            <person name="Jensen O.N."/>
            <person name="Pelaez A.I."/>
            <person name="Sanchez J."/>
            <person name="Ferrer M."/>
        </authorList>
    </citation>
    <scope>NUCLEOTIDE SEQUENCE</scope>
</reference>